<evidence type="ECO:0000256" key="1">
    <source>
        <dbReference type="SAM" id="MobiDB-lite"/>
    </source>
</evidence>
<dbReference type="RefSeq" id="XP_070913445.1">
    <property type="nucleotide sequence ID" value="XM_071057344.1"/>
</dbReference>
<name>A0ABQ0G1T8_9PEZI</name>
<comment type="caution">
    <text evidence="2">The sequence shown here is derived from an EMBL/GenBank/DDBJ whole genome shotgun (WGS) entry which is preliminary data.</text>
</comment>
<evidence type="ECO:0000313" key="2">
    <source>
        <dbReference type="EMBL" id="GAB1311712.1"/>
    </source>
</evidence>
<dbReference type="SUPFAM" id="SSF53335">
    <property type="entry name" value="S-adenosyl-L-methionine-dependent methyltransferases"/>
    <property type="match status" value="1"/>
</dbReference>
<reference evidence="2 3" key="1">
    <citation type="submission" date="2024-09" db="EMBL/GenBank/DDBJ databases">
        <title>Itraconazole resistance in Madurella fahalii resulting from another homologue of gene encoding cytochrome P450 14-alpha sterol demethylase (CYP51).</title>
        <authorList>
            <person name="Yoshioka I."/>
            <person name="Fahal A.H."/>
            <person name="Kaneko S."/>
            <person name="Yaguchi T."/>
        </authorList>
    </citation>
    <scope>NUCLEOTIDE SEQUENCE [LARGE SCALE GENOMIC DNA]</scope>
    <source>
        <strain evidence="2 3">IFM 68171</strain>
    </source>
</reference>
<gene>
    <name evidence="2" type="ORF">MFIFM68171_01922</name>
</gene>
<dbReference type="EMBL" id="BAAFSV010000001">
    <property type="protein sequence ID" value="GAB1311712.1"/>
    <property type="molecule type" value="Genomic_DNA"/>
</dbReference>
<evidence type="ECO:0000313" key="3">
    <source>
        <dbReference type="Proteomes" id="UP001628179"/>
    </source>
</evidence>
<accession>A0ABQ0G1T8</accession>
<dbReference type="PANTHER" id="PTHR39290">
    <property type="entry name" value="C3H1-TYPE DOMAIN-CONTAINING PROTEIN-RELATED"/>
    <property type="match status" value="1"/>
</dbReference>
<feature type="region of interest" description="Disordered" evidence="1">
    <location>
        <begin position="218"/>
        <end position="259"/>
    </location>
</feature>
<protein>
    <submittedName>
        <fullName evidence="2">Uncharacterized protein</fullName>
    </submittedName>
</protein>
<sequence>MPPQNNRDRQRTRPITPCIGSPTFNPAKAAHDTETHQRAIRLLRDENNVEKAIKAWFSIPEGEDQYVYRAVAEIRLGQLQKVVENDVVRRGSELAEGGVEFVYGGGENRLRWYQCPEGEKPLPPTPSDIAAYASIFHPTTSTASTLKSFLSNARKSSLRQRVASYLAAKRFFLPSHPLTPVLSSIPRCKQPPVLNPALDFWEWACQLLAWCGPLREGEGDDDDGRGMQDGAEEKWNDRSKREHGHDDERQATTKQKQRTGWRLQSSGHYLLPVMMHHFGCVVPTHESLTIIKTLAQGEGGKKGLNGKQQKKVVDVGSGNGYWSMMLREYGVQVDAVDNLMSEWRTTWIPDTLVQTGTGYLASHPNHSDLILMLVYPVVGGKLTGTVEGSFTRDLVAAYKGDTLVVVGTQNHNGYTSFSDMTMDEYMERDHSGEWAKIVQIAMPSFAGKDEAMFVFQRVAPEGGKGTASSVP</sequence>
<dbReference type="Proteomes" id="UP001628179">
    <property type="component" value="Unassembled WGS sequence"/>
</dbReference>
<dbReference type="InterPro" id="IPR029063">
    <property type="entry name" value="SAM-dependent_MTases_sf"/>
</dbReference>
<dbReference type="GeneID" id="98172667"/>
<keyword evidence="3" id="KW-1185">Reference proteome</keyword>
<feature type="compositionally biased region" description="Basic and acidic residues" evidence="1">
    <location>
        <begin position="231"/>
        <end position="251"/>
    </location>
</feature>
<organism evidence="2 3">
    <name type="scientific">Madurella fahalii</name>
    <dbReference type="NCBI Taxonomy" id="1157608"/>
    <lineage>
        <taxon>Eukaryota</taxon>
        <taxon>Fungi</taxon>
        <taxon>Dikarya</taxon>
        <taxon>Ascomycota</taxon>
        <taxon>Pezizomycotina</taxon>
        <taxon>Sordariomycetes</taxon>
        <taxon>Sordariomycetidae</taxon>
        <taxon>Sordariales</taxon>
        <taxon>Sordariales incertae sedis</taxon>
        <taxon>Madurella</taxon>
    </lineage>
</organism>
<proteinExistence type="predicted"/>
<dbReference type="PANTHER" id="PTHR39290:SF6">
    <property type="entry name" value="S-ADENOSYL-L-METHIONINE-DEPENDENT METHYLTRANSFERASES SUPERFAMILY PROTEIN"/>
    <property type="match status" value="1"/>
</dbReference>